<dbReference type="AlphaFoldDB" id="A0A1X6PDJ3"/>
<evidence type="ECO:0000313" key="2">
    <source>
        <dbReference type="EMBL" id="OSX78947.1"/>
    </source>
</evidence>
<keyword evidence="1" id="KW-0812">Transmembrane</keyword>
<sequence>MATKASVSRVIDTFASGGTLKVALEHVTAETGLSTAALRMAYHRSPSGVRRLHSNCALKTHEHDMLVGVAQAFSLNNFLLLGAQIRAVVKRRWDKDVSQPWVTRWVRHHRHQLSLRACLLWGAENFLEHHSFTRASVFNYDETRVTQSGGKLVVKRIEERKKARSNASTTRKATFIRLLTFVSAAGDVFMSVFVITTNLATVMLSPSTGAYTWPPGHPGAAGLAFSAGQRPVTSIGSLVGAVVDTFVAEWEVRNPGVPAILFDDQLGVYRHPDVAERALDKAAYLCFLPKNTSHVIQPLDEAPSASVESFVAAAAQHGAIDGVLSNEGTANVLLHAAFTAEARAFSRASIVGAFRRCGLWPFVPGRMISQVADAFGMGHSDKSTRGFAATAAADVIQKASSRAKIAKTRSSMGSAVVQRSVLHATDALLKQSRDNAANKASEDAVKAAKAVIRAHKKLKRVDDAEAAAAARIANLCKVCRCRTGRGGKGWAGCHCGSFWACPACTNTAQSTSVLKGHLEECPGTDSDECSSEGTVGSEEA</sequence>
<organism evidence="2 3">
    <name type="scientific">Porphyra umbilicalis</name>
    <name type="common">Purple laver</name>
    <name type="synonym">Red alga</name>
    <dbReference type="NCBI Taxonomy" id="2786"/>
    <lineage>
        <taxon>Eukaryota</taxon>
        <taxon>Rhodophyta</taxon>
        <taxon>Bangiophyceae</taxon>
        <taxon>Bangiales</taxon>
        <taxon>Bangiaceae</taxon>
        <taxon>Porphyra</taxon>
    </lineage>
</organism>
<keyword evidence="1" id="KW-1133">Transmembrane helix</keyword>
<evidence type="ECO:0000313" key="3">
    <source>
        <dbReference type="Proteomes" id="UP000218209"/>
    </source>
</evidence>
<evidence type="ECO:0008006" key="4">
    <source>
        <dbReference type="Google" id="ProtNLM"/>
    </source>
</evidence>
<proteinExistence type="predicted"/>
<keyword evidence="1" id="KW-0472">Membrane</keyword>
<reference evidence="2 3" key="1">
    <citation type="submission" date="2017-03" db="EMBL/GenBank/DDBJ databases">
        <title>WGS assembly of Porphyra umbilicalis.</title>
        <authorList>
            <person name="Brawley S.H."/>
            <person name="Blouin N.A."/>
            <person name="Ficko-Blean E."/>
            <person name="Wheeler G.L."/>
            <person name="Lohr M."/>
            <person name="Goodson H.V."/>
            <person name="Jenkins J.W."/>
            <person name="Blaby-Haas C.E."/>
            <person name="Helliwell K.E."/>
            <person name="Chan C."/>
            <person name="Marriage T."/>
            <person name="Bhattacharya D."/>
            <person name="Klein A.S."/>
            <person name="Badis Y."/>
            <person name="Brodie J."/>
            <person name="Cao Y."/>
            <person name="Collen J."/>
            <person name="Dittami S.M."/>
            <person name="Gachon C.M."/>
            <person name="Green B.R."/>
            <person name="Karpowicz S."/>
            <person name="Kim J.W."/>
            <person name="Kudahl U."/>
            <person name="Lin S."/>
            <person name="Michel G."/>
            <person name="Mittag M."/>
            <person name="Olson B.J."/>
            <person name="Pangilinan J."/>
            <person name="Peng Y."/>
            <person name="Qiu H."/>
            <person name="Shu S."/>
            <person name="Singer J.T."/>
            <person name="Smith A.G."/>
            <person name="Sprecher B.N."/>
            <person name="Wagner V."/>
            <person name="Wang W."/>
            <person name="Wang Z.-Y."/>
            <person name="Yan J."/>
            <person name="Yarish C."/>
            <person name="Zoeuner-Riek S."/>
            <person name="Zhuang Y."/>
            <person name="Zou Y."/>
            <person name="Lindquist E.A."/>
            <person name="Grimwood J."/>
            <person name="Barry K."/>
            <person name="Rokhsar D.S."/>
            <person name="Schmutz J."/>
            <person name="Stiller J.W."/>
            <person name="Grossman A.R."/>
            <person name="Prochnik S.E."/>
        </authorList>
    </citation>
    <scope>NUCLEOTIDE SEQUENCE [LARGE SCALE GENOMIC DNA]</scope>
    <source>
        <strain evidence="2">4086291</strain>
    </source>
</reference>
<evidence type="ECO:0000256" key="1">
    <source>
        <dbReference type="SAM" id="Phobius"/>
    </source>
</evidence>
<dbReference type="EMBL" id="KV918801">
    <property type="protein sequence ID" value="OSX78947.1"/>
    <property type="molecule type" value="Genomic_DNA"/>
</dbReference>
<name>A0A1X6PDJ3_PORUM</name>
<gene>
    <name evidence="2" type="ORF">BU14_0094s0024</name>
</gene>
<feature type="transmembrane region" description="Helical" evidence="1">
    <location>
        <begin position="174"/>
        <end position="195"/>
    </location>
</feature>
<keyword evidence="3" id="KW-1185">Reference proteome</keyword>
<protein>
    <recommendedName>
        <fullName evidence="4">DDE-1 domain-containing protein</fullName>
    </recommendedName>
</protein>
<dbReference type="Proteomes" id="UP000218209">
    <property type="component" value="Unassembled WGS sequence"/>
</dbReference>
<accession>A0A1X6PDJ3</accession>